<evidence type="ECO:0000256" key="1">
    <source>
        <dbReference type="SAM" id="MobiDB-lite"/>
    </source>
</evidence>
<gene>
    <name evidence="2" type="ORF">ECPE_LOCUS12683</name>
</gene>
<reference evidence="2 3" key="2">
    <citation type="submission" date="2018-11" db="EMBL/GenBank/DDBJ databases">
        <authorList>
            <consortium name="Pathogen Informatics"/>
        </authorList>
    </citation>
    <scope>NUCLEOTIDE SEQUENCE [LARGE SCALE GENOMIC DNA]</scope>
    <source>
        <strain evidence="2 3">Egypt</strain>
    </source>
</reference>
<sequence length="285" mass="32319">MDYIDKVDTILGDRSKLTRSTEKDNTAQIGAALSKVLRCLEHTRGEVIGRAWQFPHGHPLPPNRLRELGGDILAGPYLVSDYIDPITRTAFVPLTSPDLLKCRTRFFAIHFRIIQHKEPSQSHPSVDSASPNVNNPEKEQHSQNLSDLFSVIGLSMHRFTHSRIWYQSTSNDQSVTATNASSSCAESDPHGPRSVLTKAVPYERAQRLALLRSTRLHEALLHWLASPVSDRAQTIKPLHPRLALHNALELFIWIVNMYHHELHWPKQCMGQNVEFDFDTCSVRSL</sequence>
<reference evidence="4" key="1">
    <citation type="submission" date="2016-06" db="UniProtKB">
        <authorList>
            <consortium name="WormBaseParasite"/>
        </authorList>
    </citation>
    <scope>IDENTIFICATION</scope>
</reference>
<evidence type="ECO:0000313" key="4">
    <source>
        <dbReference type="WBParaSite" id="ECPE_0001271901-mRNA-1"/>
    </source>
</evidence>
<organism evidence="4">
    <name type="scientific">Echinostoma caproni</name>
    <dbReference type="NCBI Taxonomy" id="27848"/>
    <lineage>
        <taxon>Eukaryota</taxon>
        <taxon>Metazoa</taxon>
        <taxon>Spiralia</taxon>
        <taxon>Lophotrochozoa</taxon>
        <taxon>Platyhelminthes</taxon>
        <taxon>Trematoda</taxon>
        <taxon>Digenea</taxon>
        <taxon>Plagiorchiida</taxon>
        <taxon>Echinostomata</taxon>
        <taxon>Echinostomatoidea</taxon>
        <taxon>Echinostomatidae</taxon>
        <taxon>Echinostoma</taxon>
    </lineage>
</organism>
<dbReference type="AlphaFoldDB" id="A0A183B0E8"/>
<dbReference type="EMBL" id="UZAN01053391">
    <property type="protein sequence ID" value="VDP89955.1"/>
    <property type="molecule type" value="Genomic_DNA"/>
</dbReference>
<protein>
    <submittedName>
        <fullName evidence="4">RUN domain-containing protein</fullName>
    </submittedName>
</protein>
<dbReference type="Proteomes" id="UP000272942">
    <property type="component" value="Unassembled WGS sequence"/>
</dbReference>
<evidence type="ECO:0000313" key="2">
    <source>
        <dbReference type="EMBL" id="VDP89955.1"/>
    </source>
</evidence>
<dbReference type="WBParaSite" id="ECPE_0001271901-mRNA-1">
    <property type="protein sequence ID" value="ECPE_0001271901-mRNA-1"/>
    <property type="gene ID" value="ECPE_0001271901"/>
</dbReference>
<feature type="region of interest" description="Disordered" evidence="1">
    <location>
        <begin position="118"/>
        <end position="142"/>
    </location>
</feature>
<feature type="compositionally biased region" description="Polar residues" evidence="1">
    <location>
        <begin position="121"/>
        <end position="135"/>
    </location>
</feature>
<proteinExistence type="predicted"/>
<keyword evidence="3" id="KW-1185">Reference proteome</keyword>
<accession>A0A183B0E8</accession>
<dbReference type="OrthoDB" id="2196114at2759"/>
<name>A0A183B0E8_9TREM</name>
<evidence type="ECO:0000313" key="3">
    <source>
        <dbReference type="Proteomes" id="UP000272942"/>
    </source>
</evidence>